<feature type="non-terminal residue" evidence="2">
    <location>
        <position position="1"/>
    </location>
</feature>
<dbReference type="InterPro" id="IPR027417">
    <property type="entry name" value="P-loop_NTPase"/>
</dbReference>
<feature type="domain" description="VWFA" evidence="1">
    <location>
        <begin position="642"/>
        <end position="834"/>
    </location>
</feature>
<dbReference type="SUPFAM" id="SSF52540">
    <property type="entry name" value="P-loop containing nucleoside triphosphate hydrolases"/>
    <property type="match status" value="1"/>
</dbReference>
<evidence type="ECO:0000259" key="1">
    <source>
        <dbReference type="PROSITE" id="PS50234"/>
    </source>
</evidence>
<evidence type="ECO:0000313" key="2">
    <source>
        <dbReference type="EMBL" id="KAH9289375.1"/>
    </source>
</evidence>
<name>A0AA38F5C7_TAXCH</name>
<proteinExistence type="predicted"/>
<dbReference type="CDD" id="cd00198">
    <property type="entry name" value="vWFA"/>
    <property type="match status" value="1"/>
</dbReference>
<dbReference type="AlphaFoldDB" id="A0AA38F5C7"/>
<keyword evidence="3" id="KW-1185">Reference proteome</keyword>
<dbReference type="PROSITE" id="PS50234">
    <property type="entry name" value="VWFA"/>
    <property type="match status" value="1"/>
</dbReference>
<dbReference type="SMART" id="SM00327">
    <property type="entry name" value="VWA"/>
    <property type="match status" value="1"/>
</dbReference>
<dbReference type="InterPro" id="IPR036465">
    <property type="entry name" value="vWFA_dom_sf"/>
</dbReference>
<dbReference type="SUPFAM" id="SSF53300">
    <property type="entry name" value="vWA-like"/>
    <property type="match status" value="1"/>
</dbReference>
<dbReference type="PANTHER" id="PTHR22796">
    <property type="entry name" value="URG4-RELATED"/>
    <property type="match status" value="1"/>
</dbReference>
<comment type="caution">
    <text evidence="2">The sequence shown here is derived from an EMBL/GenBank/DDBJ whole genome shotgun (WGS) entry which is preliminary data.</text>
</comment>
<dbReference type="EMBL" id="JAHRHJ020003813">
    <property type="protein sequence ID" value="KAH9289375.1"/>
    <property type="molecule type" value="Genomic_DNA"/>
</dbReference>
<gene>
    <name evidence="2" type="ORF">KI387_033492</name>
</gene>
<dbReference type="OMA" id="FINTCET"/>
<dbReference type="Gene3D" id="3.40.50.410">
    <property type="entry name" value="von Willebrand factor, type A domain"/>
    <property type="match status" value="1"/>
</dbReference>
<dbReference type="InterPro" id="IPR002035">
    <property type="entry name" value="VWF_A"/>
</dbReference>
<organism evidence="2 3">
    <name type="scientific">Taxus chinensis</name>
    <name type="common">Chinese yew</name>
    <name type="synonym">Taxus wallichiana var. chinensis</name>
    <dbReference type="NCBI Taxonomy" id="29808"/>
    <lineage>
        <taxon>Eukaryota</taxon>
        <taxon>Viridiplantae</taxon>
        <taxon>Streptophyta</taxon>
        <taxon>Embryophyta</taxon>
        <taxon>Tracheophyta</taxon>
        <taxon>Spermatophyta</taxon>
        <taxon>Pinopsida</taxon>
        <taxon>Pinidae</taxon>
        <taxon>Conifers II</taxon>
        <taxon>Cupressales</taxon>
        <taxon>Taxaceae</taxon>
        <taxon>Taxus</taxon>
    </lineage>
</organism>
<reference evidence="2 3" key="1">
    <citation type="journal article" date="2021" name="Nat. Plants">
        <title>The Taxus genome provides insights into paclitaxel biosynthesis.</title>
        <authorList>
            <person name="Xiong X."/>
            <person name="Gou J."/>
            <person name="Liao Q."/>
            <person name="Li Y."/>
            <person name="Zhou Q."/>
            <person name="Bi G."/>
            <person name="Li C."/>
            <person name="Du R."/>
            <person name="Wang X."/>
            <person name="Sun T."/>
            <person name="Guo L."/>
            <person name="Liang H."/>
            <person name="Lu P."/>
            <person name="Wu Y."/>
            <person name="Zhang Z."/>
            <person name="Ro D.K."/>
            <person name="Shang Y."/>
            <person name="Huang S."/>
            <person name="Yan J."/>
        </authorList>
    </citation>
    <scope>NUCLEOTIDE SEQUENCE [LARGE SCALE GENOMIC DNA]</scope>
    <source>
        <strain evidence="2">Ta-2019</strain>
    </source>
</reference>
<accession>A0AA38F5C7</accession>
<evidence type="ECO:0000313" key="3">
    <source>
        <dbReference type="Proteomes" id="UP000824469"/>
    </source>
</evidence>
<dbReference type="Gene3D" id="3.40.50.300">
    <property type="entry name" value="P-loop containing nucleotide triphosphate hydrolases"/>
    <property type="match status" value="1"/>
</dbReference>
<sequence>MGKQSSGKSYLLNHLSGSFLDVAGGRCTDGVWMTITARAGDGEGDGRCLYVLLDFQGLGSFERSEQEDMLLSVLNAAVSNLTIFNKKDFHLDKDTESAFSRFQSGINLVEHDKKFFKGLFYIAIKDVDASDVEDLIQEFDEKFYQICSKSKEYFIVKMYGGKAEIATMAPYNRCEYYQQSLSELAQTVNKIDYTYDNGSTFSRDLKLIISQIAAKDWSPIDTKRVAVIVDIIRRNLMDAICKGCLSVTNANEAQTLVNFDTQEEVPDLPTVVGDLSSNVSDTGLSLASSKNGISDVLSQLRSRLESVLPRKGNNGESWHSILFEKFLEAIAERRRARVQEWISTNTTEFSDDEEVIKLQLEANVALGETKQNLSVCGCKCSECFWRCVLEKGHDQDHSCKGTHSCTERCTYCVREDDTFNLCRNFAGHEGPHHCKERNHTCREICDLYNLSSNCNELCSLQPDHVGRHKCDSSIHVCKMTCSLPSCKNPCIRTIESEHEKHQCHEVYCQRKCTIKGCSRSCGVKDHFHDLVAGAEHLCGNEHACAESCEMPGICEIFTELVRQNRIFQGQRGSFEYEHVSEQNGLRKGCCIPIPRFQRSHQGPHVHTKNENAVHIVTRGSTGYVSDDGHHFACSHSIIVPIHVIFVIDKSGSMGTSDITPTMVRFARHNSRLGCVYEAILRFIITRQITVSDDSISVVLFNESATVAVEIQDMEDGVVDRLLPHQSRGGTAFSSGLWSAEQLMVKAARDPSVHMKIPVVIFLSDGGNNERGNPVCCVERMKSQEPRMVLHTIMFGNDPAQSILEEMANKGDGQFQLTLDGIDLARSFENLAKSIQPRVAAL</sequence>
<dbReference type="PANTHER" id="PTHR22796:SF1">
    <property type="entry name" value="VWFA DOMAIN-CONTAINING PROTEIN"/>
    <property type="match status" value="1"/>
</dbReference>
<dbReference type="Pfam" id="PF13519">
    <property type="entry name" value="VWA_2"/>
    <property type="match status" value="1"/>
</dbReference>
<protein>
    <recommendedName>
        <fullName evidence="1">VWFA domain-containing protein</fullName>
    </recommendedName>
</protein>
<dbReference type="Proteomes" id="UP000824469">
    <property type="component" value="Unassembled WGS sequence"/>
</dbReference>